<name>A0A420QIK5_FUSOX</name>
<reference evidence="1 2" key="1">
    <citation type="journal article" date="2018" name="Sci. Rep.">
        <title>Characterisation of pathogen-specific regions and novel effector candidates in Fusarium oxysporum f. sp. cepae.</title>
        <authorList>
            <person name="Armitage A.D."/>
            <person name="Taylor A."/>
            <person name="Sobczyk M.K."/>
            <person name="Baxter L."/>
            <person name="Greenfield B.P."/>
            <person name="Bates H.J."/>
            <person name="Wilson F."/>
            <person name="Jackson A.C."/>
            <person name="Ott S."/>
            <person name="Harrison R.J."/>
            <person name="Clarkson J.P."/>
        </authorList>
    </citation>
    <scope>NUCLEOTIDE SEQUENCE [LARGE SCALE GENOMIC DNA]</scope>
    <source>
        <strain evidence="1 2">Fo_A28</strain>
    </source>
</reference>
<gene>
    <name evidence="1" type="ORF">BFJ68_g10988</name>
</gene>
<dbReference type="Proteomes" id="UP000285860">
    <property type="component" value="Unassembled WGS sequence"/>
</dbReference>
<comment type="caution">
    <text evidence="1">The sequence shown here is derived from an EMBL/GenBank/DDBJ whole genome shotgun (WGS) entry which is preliminary data.</text>
</comment>
<proteinExistence type="predicted"/>
<accession>A0A420QIK5</accession>
<evidence type="ECO:0000313" key="2">
    <source>
        <dbReference type="Proteomes" id="UP000285860"/>
    </source>
</evidence>
<evidence type="ECO:0000313" key="1">
    <source>
        <dbReference type="EMBL" id="RKL04593.1"/>
    </source>
</evidence>
<protein>
    <submittedName>
        <fullName evidence="1">Uncharacterized protein</fullName>
    </submittedName>
</protein>
<sequence>MVPALSSPYPTSIARLRALFRTLLADYMARGMPRPDAPSLEFGNLAAAFRLLLPFKMRPQTRKSFLICTLAQSSWNQREIFTEAGIVQRPMQ</sequence>
<organism evidence="1 2">
    <name type="scientific">Fusarium oxysporum</name>
    <name type="common">Fusarium vascular wilt</name>
    <dbReference type="NCBI Taxonomy" id="5507"/>
    <lineage>
        <taxon>Eukaryota</taxon>
        <taxon>Fungi</taxon>
        <taxon>Dikarya</taxon>
        <taxon>Ascomycota</taxon>
        <taxon>Pezizomycotina</taxon>
        <taxon>Sordariomycetes</taxon>
        <taxon>Hypocreomycetidae</taxon>
        <taxon>Hypocreales</taxon>
        <taxon>Nectriaceae</taxon>
        <taxon>Fusarium</taxon>
        <taxon>Fusarium oxysporum species complex</taxon>
    </lineage>
</organism>
<dbReference type="EMBL" id="MRCY01000062">
    <property type="protein sequence ID" value="RKL04593.1"/>
    <property type="molecule type" value="Genomic_DNA"/>
</dbReference>
<dbReference type="AlphaFoldDB" id="A0A420QIK5"/>